<evidence type="ECO:0000256" key="4">
    <source>
        <dbReference type="ARBA" id="ARBA00023136"/>
    </source>
</evidence>
<evidence type="ECO:0000256" key="1">
    <source>
        <dbReference type="ARBA" id="ARBA00004442"/>
    </source>
</evidence>
<evidence type="ECO:0000259" key="7">
    <source>
        <dbReference type="Pfam" id="PF07980"/>
    </source>
</evidence>
<protein>
    <submittedName>
        <fullName evidence="9">Starch-binding associating with outer membrane</fullName>
    </submittedName>
</protein>
<evidence type="ECO:0000256" key="3">
    <source>
        <dbReference type="ARBA" id="ARBA00022729"/>
    </source>
</evidence>
<comment type="subcellular location">
    <subcellularLocation>
        <location evidence="1">Cell outer membrane</location>
    </subcellularLocation>
</comment>
<dbReference type="PROSITE" id="PS51257">
    <property type="entry name" value="PROKAR_LIPOPROTEIN"/>
    <property type="match status" value="1"/>
</dbReference>
<keyword evidence="10" id="KW-1185">Reference proteome</keyword>
<dbReference type="CDD" id="cd08977">
    <property type="entry name" value="SusD"/>
    <property type="match status" value="1"/>
</dbReference>
<evidence type="ECO:0000259" key="8">
    <source>
        <dbReference type="Pfam" id="PF14322"/>
    </source>
</evidence>
<evidence type="ECO:0000256" key="6">
    <source>
        <dbReference type="SAM" id="MobiDB-lite"/>
    </source>
</evidence>
<organism evidence="9 10">
    <name type="scientific">Ulvibacter litoralis</name>
    <dbReference type="NCBI Taxonomy" id="227084"/>
    <lineage>
        <taxon>Bacteria</taxon>
        <taxon>Pseudomonadati</taxon>
        <taxon>Bacteroidota</taxon>
        <taxon>Flavobacteriia</taxon>
        <taxon>Flavobacteriales</taxon>
        <taxon>Flavobacteriaceae</taxon>
        <taxon>Ulvibacter</taxon>
    </lineage>
</organism>
<dbReference type="Gene3D" id="1.25.40.390">
    <property type="match status" value="1"/>
</dbReference>
<gene>
    <name evidence="9" type="ORF">SAMN05421855_103302</name>
</gene>
<feature type="domain" description="SusD-like N-terminal" evidence="8">
    <location>
        <begin position="88"/>
        <end position="239"/>
    </location>
</feature>
<keyword evidence="3" id="KW-0732">Signal</keyword>
<feature type="domain" description="RagB/SusD" evidence="7">
    <location>
        <begin position="349"/>
        <end position="486"/>
    </location>
</feature>
<name>A0A1G7GSH6_9FLAO</name>
<proteinExistence type="inferred from homology"/>
<keyword evidence="4" id="KW-0472">Membrane</keyword>
<accession>A0A1G7GSH6</accession>
<evidence type="ECO:0000313" key="9">
    <source>
        <dbReference type="EMBL" id="SDE90909.1"/>
    </source>
</evidence>
<sequence length="486" mass="52999">MKKLIYKIAMFVVVATTLVSCDKQLDQLAFDGLATDNAFVTVSDFENGIRGVYLGLCYVERDLITSTGYYGASDAGSLLSAPDVMTDNVTMAISGRTTKSNLHNWLLSPSQGNMSGFYTDAYALIYRANLLLDYAEGFEGENKENVVAEAKALRAMAHFDLVKTYGKIPTQSADANGSLGVAYVTEANPNILPARETVGAVYEKILIDLIDAEASINTNNGPGRLSKSAVNLLLSRVYLYMGQWQNAVDAANKVTEAVAPRDAMVGIWDDTNSDGLVFTIPNTADALNQGIGVTWSQGPLNGTFLPEYAASFELFNLYADDDIRKEAYLTLGVDSNNKEYNAIRKLLGKAGQTNGVVDYKIFRAAEAQLNKAEALFNLGSEGPARAALDVVRSKRYITPPSGETGTALRDAIRLERRLEFAFEYQRFFDLKRWNLPVERTNAGDESDGSGVPSDQLTLPAGSNKWQLPIDQGIIDTNENIVQNPGY</sequence>
<dbReference type="InterPro" id="IPR033985">
    <property type="entry name" value="SusD-like_N"/>
</dbReference>
<dbReference type="OrthoDB" id="5694214at2"/>
<comment type="similarity">
    <text evidence="2">Belongs to the SusD family.</text>
</comment>
<dbReference type="InterPro" id="IPR011990">
    <property type="entry name" value="TPR-like_helical_dom_sf"/>
</dbReference>
<feature type="region of interest" description="Disordered" evidence="6">
    <location>
        <begin position="439"/>
        <end position="459"/>
    </location>
</feature>
<evidence type="ECO:0000256" key="2">
    <source>
        <dbReference type="ARBA" id="ARBA00006275"/>
    </source>
</evidence>
<evidence type="ECO:0000256" key="5">
    <source>
        <dbReference type="ARBA" id="ARBA00023237"/>
    </source>
</evidence>
<dbReference type="STRING" id="227084.SAMN05421855_103302"/>
<reference evidence="9 10" key="1">
    <citation type="submission" date="2016-10" db="EMBL/GenBank/DDBJ databases">
        <authorList>
            <person name="de Groot N.N."/>
        </authorList>
    </citation>
    <scope>NUCLEOTIDE SEQUENCE [LARGE SCALE GENOMIC DNA]</scope>
    <source>
        <strain evidence="9 10">DSM 16195</strain>
    </source>
</reference>
<dbReference type="RefSeq" id="WP_093144427.1">
    <property type="nucleotide sequence ID" value="NZ_BMWO01000003.1"/>
</dbReference>
<dbReference type="SUPFAM" id="SSF48452">
    <property type="entry name" value="TPR-like"/>
    <property type="match status" value="1"/>
</dbReference>
<dbReference type="InterPro" id="IPR012944">
    <property type="entry name" value="SusD_RagB_dom"/>
</dbReference>
<dbReference type="GO" id="GO:0009279">
    <property type="term" value="C:cell outer membrane"/>
    <property type="evidence" value="ECO:0007669"/>
    <property type="project" value="UniProtKB-SubCell"/>
</dbReference>
<dbReference type="AlphaFoldDB" id="A0A1G7GSH6"/>
<keyword evidence="5" id="KW-0998">Cell outer membrane</keyword>
<dbReference type="Proteomes" id="UP000199321">
    <property type="component" value="Unassembled WGS sequence"/>
</dbReference>
<dbReference type="Pfam" id="PF14322">
    <property type="entry name" value="SusD-like_3"/>
    <property type="match status" value="1"/>
</dbReference>
<evidence type="ECO:0000313" key="10">
    <source>
        <dbReference type="Proteomes" id="UP000199321"/>
    </source>
</evidence>
<dbReference type="Pfam" id="PF07980">
    <property type="entry name" value="SusD_RagB"/>
    <property type="match status" value="1"/>
</dbReference>
<dbReference type="EMBL" id="FNBA01000003">
    <property type="protein sequence ID" value="SDE90909.1"/>
    <property type="molecule type" value="Genomic_DNA"/>
</dbReference>